<dbReference type="HOGENOM" id="CLU_3195308_0_0_11"/>
<evidence type="ECO:0000313" key="1">
    <source>
        <dbReference type="EMBL" id="AIJ22171.1"/>
    </source>
</evidence>
<keyword evidence="2" id="KW-1185">Reference proteome</keyword>
<name>A0A076MTD8_AMYME</name>
<accession>A0A076MTD8</accession>
<dbReference type="KEGG" id="amq:AMETH_2079"/>
<sequence>MGNPVAPECGTVRVGYGTAVRTADFRRVITAGSGDIVGWWKGLRR</sequence>
<reference evidence="1 2" key="1">
    <citation type="submission" date="2014-07" db="EMBL/GenBank/DDBJ databases">
        <title>Whole Genome Sequence of the Amycolatopsis methanolica 239.</title>
        <authorList>
            <person name="Tang B."/>
        </authorList>
    </citation>
    <scope>NUCLEOTIDE SEQUENCE [LARGE SCALE GENOMIC DNA]</scope>
    <source>
        <strain evidence="1 2">239</strain>
    </source>
</reference>
<dbReference type="PATRIC" id="fig|1068978.7.peg.2213"/>
<organism evidence="1 2">
    <name type="scientific">Amycolatopsis methanolica 239</name>
    <dbReference type="NCBI Taxonomy" id="1068978"/>
    <lineage>
        <taxon>Bacteria</taxon>
        <taxon>Bacillati</taxon>
        <taxon>Actinomycetota</taxon>
        <taxon>Actinomycetes</taxon>
        <taxon>Pseudonocardiales</taxon>
        <taxon>Pseudonocardiaceae</taxon>
        <taxon>Amycolatopsis</taxon>
        <taxon>Amycolatopsis methanolica group</taxon>
    </lineage>
</organism>
<dbReference type="AlphaFoldDB" id="A0A076MTD8"/>
<dbReference type="EMBL" id="CP009110">
    <property type="protein sequence ID" value="AIJ22171.1"/>
    <property type="molecule type" value="Genomic_DNA"/>
</dbReference>
<gene>
    <name evidence="1" type="ORF">AMETH_2079</name>
</gene>
<dbReference type="STRING" id="1068978.AMETH_2079"/>
<protein>
    <submittedName>
        <fullName evidence="1">Uncharacterized protein</fullName>
    </submittedName>
</protein>
<evidence type="ECO:0000313" key="2">
    <source>
        <dbReference type="Proteomes" id="UP000062973"/>
    </source>
</evidence>
<dbReference type="Proteomes" id="UP000062973">
    <property type="component" value="Chromosome"/>
</dbReference>
<proteinExistence type="predicted"/>